<dbReference type="GO" id="GO:0004888">
    <property type="term" value="F:transmembrane signaling receptor activity"/>
    <property type="evidence" value="ECO:0007669"/>
    <property type="project" value="InterPro"/>
</dbReference>
<dbReference type="Proteomes" id="UP000095230">
    <property type="component" value="Unassembled WGS sequence"/>
</dbReference>
<dbReference type="AlphaFoldDB" id="A0A1E5IV36"/>
<keyword evidence="2 8" id="KW-0812">Transmembrane</keyword>
<evidence type="ECO:0000256" key="1">
    <source>
        <dbReference type="ARBA" id="ARBA00004141"/>
    </source>
</evidence>
<comment type="subcellular location">
    <subcellularLocation>
        <location evidence="1">Membrane</location>
        <topology evidence="1">Multi-pass membrane protein</topology>
    </subcellularLocation>
</comment>
<protein>
    <submittedName>
        <fullName evidence="11">Chemotaxis protein</fullName>
    </submittedName>
</protein>
<feature type="transmembrane region" description="Helical" evidence="8">
    <location>
        <begin position="188"/>
        <end position="209"/>
    </location>
</feature>
<evidence type="ECO:0000256" key="7">
    <source>
        <dbReference type="PROSITE-ProRule" id="PRU00284"/>
    </source>
</evidence>
<dbReference type="GO" id="GO:0016020">
    <property type="term" value="C:membrane"/>
    <property type="evidence" value="ECO:0007669"/>
    <property type="project" value="UniProtKB-SubCell"/>
</dbReference>
<dbReference type="PRINTS" id="PR00260">
    <property type="entry name" value="CHEMTRNSDUCR"/>
</dbReference>
<evidence type="ECO:0000256" key="3">
    <source>
        <dbReference type="ARBA" id="ARBA00022989"/>
    </source>
</evidence>
<evidence type="ECO:0000256" key="2">
    <source>
        <dbReference type="ARBA" id="ARBA00022692"/>
    </source>
</evidence>
<dbReference type="CDD" id="cd11386">
    <property type="entry name" value="MCP_signal"/>
    <property type="match status" value="1"/>
</dbReference>
<dbReference type="RefSeq" id="WP_069670875.1">
    <property type="nucleotide sequence ID" value="NZ_MCBT01000022.1"/>
</dbReference>
<dbReference type="Gene3D" id="1.10.287.950">
    <property type="entry name" value="Methyl-accepting chemotaxis protein"/>
    <property type="match status" value="1"/>
</dbReference>
<dbReference type="Pfam" id="PF12729">
    <property type="entry name" value="4HB_MCP_1"/>
    <property type="match status" value="1"/>
</dbReference>
<dbReference type="GO" id="GO:0007165">
    <property type="term" value="P:signal transduction"/>
    <property type="evidence" value="ECO:0007669"/>
    <property type="project" value="UniProtKB-KW"/>
</dbReference>
<dbReference type="PANTHER" id="PTHR32089">
    <property type="entry name" value="METHYL-ACCEPTING CHEMOTAXIS PROTEIN MCPB"/>
    <property type="match status" value="1"/>
</dbReference>
<reference evidence="11 12" key="1">
    <citation type="submission" date="2016-07" db="EMBL/GenBank/DDBJ databases">
        <title>Whole-genome of two Shewanella species isolated from a digestive organ of sea cucumber Apostichopus japonicus Selenka 1867.</title>
        <authorList>
            <person name="Hong H.-H."/>
            <person name="Choi H."/>
            <person name="Cheon S."/>
            <person name="Oh J.-S."/>
            <person name="Lee H.-G."/>
            <person name="Park C."/>
        </authorList>
    </citation>
    <scope>NUCLEOTIDE SEQUENCE [LARGE SCALE GENOMIC DNA]</scope>
    <source>
        <strain evidence="11 12">CSB03KR</strain>
    </source>
</reference>
<dbReference type="SMART" id="SM00283">
    <property type="entry name" value="MA"/>
    <property type="match status" value="1"/>
</dbReference>
<dbReference type="InterPro" id="IPR004090">
    <property type="entry name" value="Chemotax_Me-accpt_rcpt"/>
</dbReference>
<dbReference type="PANTHER" id="PTHR32089:SF119">
    <property type="entry name" value="METHYL-ACCEPTING CHEMOTAXIS PROTEIN CTPL"/>
    <property type="match status" value="1"/>
</dbReference>
<evidence type="ECO:0000256" key="4">
    <source>
        <dbReference type="ARBA" id="ARBA00023136"/>
    </source>
</evidence>
<keyword evidence="5 7" id="KW-0807">Transducer</keyword>
<evidence type="ECO:0000256" key="5">
    <source>
        <dbReference type="ARBA" id="ARBA00023224"/>
    </source>
</evidence>
<dbReference type="InterPro" id="IPR003660">
    <property type="entry name" value="HAMP_dom"/>
</dbReference>
<keyword evidence="3 8" id="KW-1133">Transmembrane helix</keyword>
<name>A0A1E5IV36_SHECO</name>
<evidence type="ECO:0000256" key="8">
    <source>
        <dbReference type="SAM" id="Phobius"/>
    </source>
</evidence>
<evidence type="ECO:0000313" key="11">
    <source>
        <dbReference type="EMBL" id="OEG74410.1"/>
    </source>
</evidence>
<evidence type="ECO:0000256" key="6">
    <source>
        <dbReference type="ARBA" id="ARBA00029447"/>
    </source>
</evidence>
<dbReference type="PROSITE" id="PS50885">
    <property type="entry name" value="HAMP"/>
    <property type="match status" value="1"/>
</dbReference>
<dbReference type="FunFam" id="1.10.287.950:FF:000001">
    <property type="entry name" value="Methyl-accepting chemotaxis sensory transducer"/>
    <property type="match status" value="1"/>
</dbReference>
<dbReference type="Pfam" id="PF00015">
    <property type="entry name" value="MCPsignal"/>
    <property type="match status" value="1"/>
</dbReference>
<dbReference type="EMBL" id="MCBT01000022">
    <property type="protein sequence ID" value="OEG74410.1"/>
    <property type="molecule type" value="Genomic_DNA"/>
</dbReference>
<keyword evidence="4 8" id="KW-0472">Membrane</keyword>
<dbReference type="Pfam" id="PF00672">
    <property type="entry name" value="HAMP"/>
    <property type="match status" value="1"/>
</dbReference>
<dbReference type="OrthoDB" id="2489132at2"/>
<dbReference type="STRING" id="23.BEL05_06090"/>
<evidence type="ECO:0000313" key="12">
    <source>
        <dbReference type="Proteomes" id="UP000095230"/>
    </source>
</evidence>
<feature type="transmembrane region" description="Helical" evidence="8">
    <location>
        <begin position="12"/>
        <end position="32"/>
    </location>
</feature>
<accession>A0A1E5IV36</accession>
<feature type="domain" description="Methyl-accepting transducer" evidence="9">
    <location>
        <begin position="269"/>
        <end position="505"/>
    </location>
</feature>
<dbReference type="InterPro" id="IPR024478">
    <property type="entry name" value="HlyB_4HB_MCP"/>
</dbReference>
<gene>
    <name evidence="11" type="ORF">BEL05_06090</name>
</gene>
<organism evidence="11 12">
    <name type="scientific">Shewanella colwelliana</name>
    <name type="common">Alteromonas colwelliana</name>
    <dbReference type="NCBI Taxonomy" id="23"/>
    <lineage>
        <taxon>Bacteria</taxon>
        <taxon>Pseudomonadati</taxon>
        <taxon>Pseudomonadota</taxon>
        <taxon>Gammaproteobacteria</taxon>
        <taxon>Alteromonadales</taxon>
        <taxon>Shewanellaceae</taxon>
        <taxon>Shewanella</taxon>
    </lineage>
</organism>
<evidence type="ECO:0000259" key="9">
    <source>
        <dbReference type="PROSITE" id="PS50111"/>
    </source>
</evidence>
<dbReference type="SMART" id="SM00304">
    <property type="entry name" value="HAMP"/>
    <property type="match status" value="1"/>
</dbReference>
<dbReference type="InterPro" id="IPR004089">
    <property type="entry name" value="MCPsignal_dom"/>
</dbReference>
<evidence type="ECO:0000259" key="10">
    <source>
        <dbReference type="PROSITE" id="PS50885"/>
    </source>
</evidence>
<dbReference type="SUPFAM" id="SSF58104">
    <property type="entry name" value="Methyl-accepting chemotaxis protein (MCP) signaling domain"/>
    <property type="match status" value="1"/>
</dbReference>
<comment type="similarity">
    <text evidence="6">Belongs to the methyl-accepting chemotaxis (MCP) protein family.</text>
</comment>
<proteinExistence type="inferred from homology"/>
<dbReference type="GO" id="GO:0006935">
    <property type="term" value="P:chemotaxis"/>
    <property type="evidence" value="ECO:0007669"/>
    <property type="project" value="InterPro"/>
</dbReference>
<sequence length="541" mass="58670">MNNIQIKHKMAFGILLPLTLLICICVLAINMMTTIQQGVTTIYNDRVVPLEDLKVIADDYAVFVIDAINKANAGEFSAEEATKAMRDASKNIDVRWQKFVSTELTAHESQLAAEAERLFIPANQKINQLIQQLGSMSGNIQGRLNSEIIPLYKVIDPISSTIAELITLQLNVASQEKNKVVEIYESSLMLFISLTTLTVIASIILGVWINRSVMSPINHIRTQLHAIQKNADLTVTFSQLNNDELGLISTSLNDLFTHLRGILSGVVQAANTVSESAQELNDFTKTSNARIQQQQAETEQTATAMNEMTATVNEVAQSTTAAADSARNADQFAANGNDIVQQSINSMRQLSQQIQSTSEVITHLSHESQNIGSVLSVIKGIAEQTNLLALNAAIEAARAGEQGRGFAVVADEVRSLAQRTQEATQEIEAMIDTLQAGVKEAVNAMDVGIKQVDNANSQTNMAGQALQEIVSSVDNITEMNTHIATAAEEQSSVAESINRSIIAISDIALHSTESAIALAQSIDRLTELAATMRQQVNTFKV</sequence>
<dbReference type="PROSITE" id="PS50111">
    <property type="entry name" value="CHEMOTAXIS_TRANSDUC_2"/>
    <property type="match status" value="1"/>
</dbReference>
<feature type="domain" description="HAMP" evidence="10">
    <location>
        <begin position="211"/>
        <end position="264"/>
    </location>
</feature>
<comment type="caution">
    <text evidence="11">The sequence shown here is derived from an EMBL/GenBank/DDBJ whole genome shotgun (WGS) entry which is preliminary data.</text>
</comment>